<evidence type="ECO:0000256" key="7">
    <source>
        <dbReference type="ARBA" id="ARBA00023136"/>
    </source>
</evidence>
<feature type="binding site" evidence="9">
    <location>
        <position position="446"/>
    </location>
    <ligand>
        <name>Na(+)</name>
        <dbReference type="ChEBI" id="CHEBI:29101"/>
        <label>1</label>
    </ligand>
</feature>
<feature type="transmembrane region" description="Helical" evidence="11">
    <location>
        <begin position="434"/>
        <end position="455"/>
    </location>
</feature>
<dbReference type="WBParaSite" id="PSAMB.scaffold1659size28937.g14237.t1">
    <property type="protein sequence ID" value="PSAMB.scaffold1659size28937.g14237.t1"/>
    <property type="gene ID" value="PSAMB.scaffold1659size28937.g14237"/>
</dbReference>
<dbReference type="PROSITE" id="PS50267">
    <property type="entry name" value="NA_NEUROTRAN_SYMP_3"/>
    <property type="match status" value="1"/>
</dbReference>
<feature type="binding site" evidence="9">
    <location>
        <position position="348"/>
    </location>
    <ligand>
        <name>Na(+)</name>
        <dbReference type="ChEBI" id="CHEBI:29101"/>
        <label>1</label>
    </ligand>
</feature>
<evidence type="ECO:0000313" key="13">
    <source>
        <dbReference type="WBParaSite" id="PSAMB.scaffold1659size28937.g14237.t1"/>
    </source>
</evidence>
<sequence length="712" mass="78865">MAKVTPAPLDLENVDAAHRPISNVNDLTSEEGGESKEPEREQWGSTLDFILSCIGYAVGLGNILRFPYITGRNGGAAFLIPYVLMMTFAGFPVFYLELVIGQYSQVTPYLLYQRMCPLFNGLGLTMIMITFFTAIYYNISLAWSLRYMYAGIFESVPWSKCRPLNDSGNELCYDDKIGITCTYNCTINDPQSDLNATSYYDGACRTKYELQSLVDSGKVNDYRSFYCTALQNGSTLLTPAQEYNNYVLGYDPKGEIFASLGTPKWDLIVALAASWVMVFFVLIKGIKSSGKVVYFTATFPYVILIALLIIGNLQPGADRGITFYLSPKWEKLSTASIWADAASQIFFSLSVGGGGLTTLATYNKFNSNILRDTLIVVLGNCSTSLFAGFVIFPILGFISQIIGKTVEEVAASGPTLAFVSYPDALTRISGPAQLYAVLFFFMLIILGIDSQLVLVEVVITMVADRFTYFQKNARRRILAVVGVCLVMFCFGILLTTPQGPAIYNLLDTFAGGITLVIACLVELIMVMYVYGFKRFVADIHCMLGKPPSRLWVLLGYPTNIFWHACWIFITPVLLIAILGFQCSDSGDFTYQDKLYPTWAVVMGWCITGLCCVWIPLNAVVYLIRAAIKKSGYRSLITPTQEWGPKDAKSRAHVARHHPYSSKICYNETQPMAPISAISDITFSEAYGGYPGVGATNFNRSIRPLSYRRTSVA</sequence>
<feature type="transmembrane region" description="Helical" evidence="11">
    <location>
        <begin position="43"/>
        <end position="64"/>
    </location>
</feature>
<feature type="transmembrane region" description="Helical" evidence="11">
    <location>
        <begin position="292"/>
        <end position="313"/>
    </location>
</feature>
<dbReference type="SUPFAM" id="SSF161070">
    <property type="entry name" value="SNF-like"/>
    <property type="match status" value="1"/>
</dbReference>
<evidence type="ECO:0000256" key="11">
    <source>
        <dbReference type="SAM" id="Phobius"/>
    </source>
</evidence>
<feature type="binding site" evidence="9">
    <location>
        <position position="449"/>
    </location>
    <ligand>
        <name>Na(+)</name>
        <dbReference type="ChEBI" id="CHEBI:29101"/>
        <label>1</label>
    </ligand>
</feature>
<feature type="transmembrane region" description="Helical" evidence="11">
    <location>
        <begin position="118"/>
        <end position="139"/>
    </location>
</feature>
<feature type="binding site" evidence="9">
    <location>
        <position position="57"/>
    </location>
    <ligand>
        <name>Na(+)</name>
        <dbReference type="ChEBI" id="CHEBI:29101"/>
        <label>1</label>
    </ligand>
</feature>
<dbReference type="GO" id="GO:0089718">
    <property type="term" value="P:amino acid import across plasma membrane"/>
    <property type="evidence" value="ECO:0007669"/>
    <property type="project" value="TreeGrafter"/>
</dbReference>
<name>A0A914V916_9BILA</name>
<feature type="binding site" evidence="9">
    <location>
        <position position="380"/>
    </location>
    <ligand>
        <name>Na(+)</name>
        <dbReference type="ChEBI" id="CHEBI:29101"/>
        <label>1</label>
    </ligand>
</feature>
<keyword evidence="6 11" id="KW-1133">Transmembrane helix</keyword>
<dbReference type="GO" id="GO:0046872">
    <property type="term" value="F:metal ion binding"/>
    <property type="evidence" value="ECO:0007669"/>
    <property type="project" value="UniProtKB-KW"/>
</dbReference>
<dbReference type="Proteomes" id="UP000887566">
    <property type="component" value="Unplaced"/>
</dbReference>
<feature type="transmembrane region" description="Helical" evidence="11">
    <location>
        <begin position="267"/>
        <end position="286"/>
    </location>
</feature>
<dbReference type="PRINTS" id="PR00176">
    <property type="entry name" value="NANEUSMPORT"/>
</dbReference>
<feature type="disulfide bond" evidence="10">
    <location>
        <begin position="161"/>
        <end position="172"/>
    </location>
</feature>
<organism evidence="12 13">
    <name type="scientific">Plectus sambesii</name>
    <dbReference type="NCBI Taxonomy" id="2011161"/>
    <lineage>
        <taxon>Eukaryota</taxon>
        <taxon>Metazoa</taxon>
        <taxon>Ecdysozoa</taxon>
        <taxon>Nematoda</taxon>
        <taxon>Chromadorea</taxon>
        <taxon>Plectida</taxon>
        <taxon>Plectina</taxon>
        <taxon>Plectoidea</taxon>
        <taxon>Plectidae</taxon>
        <taxon>Plectus</taxon>
    </lineage>
</organism>
<evidence type="ECO:0000256" key="9">
    <source>
        <dbReference type="PIRSR" id="PIRSR600175-1"/>
    </source>
</evidence>
<feature type="transmembrane region" description="Helical" evidence="11">
    <location>
        <begin position="508"/>
        <end position="530"/>
    </location>
</feature>
<proteinExistence type="inferred from homology"/>
<accession>A0A914V916</accession>
<feature type="binding site" evidence="9">
    <location>
        <position position="62"/>
    </location>
    <ligand>
        <name>Na(+)</name>
        <dbReference type="ChEBI" id="CHEBI:29101"/>
        <label>1</label>
    </ligand>
</feature>
<evidence type="ECO:0000256" key="2">
    <source>
        <dbReference type="ARBA" id="ARBA00006459"/>
    </source>
</evidence>
<keyword evidence="9" id="KW-0915">Sodium</keyword>
<feature type="transmembrane region" description="Helical" evidence="11">
    <location>
        <begin position="76"/>
        <end position="98"/>
    </location>
</feature>
<feature type="transmembrane region" description="Helical" evidence="11">
    <location>
        <begin position="476"/>
        <end position="496"/>
    </location>
</feature>
<dbReference type="PANTHER" id="PTHR11616:SF321">
    <property type="entry name" value="SODIUM-DEPENDENT NUTRIENT AMINO ACID TRANSPORTER 1-RELATED"/>
    <property type="match status" value="1"/>
</dbReference>
<dbReference type="Pfam" id="PF00209">
    <property type="entry name" value="SNF"/>
    <property type="match status" value="1"/>
</dbReference>
<evidence type="ECO:0000256" key="10">
    <source>
        <dbReference type="PIRSR" id="PIRSR600175-2"/>
    </source>
</evidence>
<reference evidence="13" key="1">
    <citation type="submission" date="2022-11" db="UniProtKB">
        <authorList>
            <consortium name="WormBaseParasite"/>
        </authorList>
    </citation>
    <scope>IDENTIFICATION</scope>
</reference>
<keyword evidence="9" id="KW-0479">Metal-binding</keyword>
<keyword evidence="12" id="KW-1185">Reference proteome</keyword>
<keyword evidence="8" id="KW-0325">Glycoprotein</keyword>
<dbReference type="InterPro" id="IPR037272">
    <property type="entry name" value="SNS_sf"/>
</dbReference>
<keyword evidence="10" id="KW-1015">Disulfide bond</keyword>
<keyword evidence="4 11" id="KW-0812">Transmembrane</keyword>
<evidence type="ECO:0000256" key="8">
    <source>
        <dbReference type="ARBA" id="ARBA00023180"/>
    </source>
</evidence>
<feature type="binding site" evidence="9">
    <location>
        <position position="58"/>
    </location>
    <ligand>
        <name>Na(+)</name>
        <dbReference type="ChEBI" id="CHEBI:29101"/>
        <label>1</label>
    </ligand>
</feature>
<feature type="binding site" evidence="9">
    <location>
        <position position="55"/>
    </location>
    <ligand>
        <name>Na(+)</name>
        <dbReference type="ChEBI" id="CHEBI:29101"/>
        <label>1</label>
    </ligand>
</feature>
<dbReference type="InterPro" id="IPR000175">
    <property type="entry name" value="Na/ntran_symport"/>
</dbReference>
<evidence type="ECO:0000256" key="1">
    <source>
        <dbReference type="ARBA" id="ARBA00004141"/>
    </source>
</evidence>
<dbReference type="PANTHER" id="PTHR11616">
    <property type="entry name" value="SODIUM/CHLORIDE DEPENDENT TRANSPORTER"/>
    <property type="match status" value="1"/>
</dbReference>
<comment type="subcellular location">
    <subcellularLocation>
        <location evidence="1">Membrane</location>
        <topology evidence="1">Multi-pass membrane protein</topology>
    </subcellularLocation>
</comment>
<evidence type="ECO:0000256" key="5">
    <source>
        <dbReference type="ARBA" id="ARBA00022847"/>
    </source>
</evidence>
<feature type="transmembrane region" description="Helical" evidence="11">
    <location>
        <begin position="550"/>
        <end position="578"/>
    </location>
</feature>
<keyword evidence="5" id="KW-0769">Symport</keyword>
<dbReference type="GO" id="GO:0005886">
    <property type="term" value="C:plasma membrane"/>
    <property type="evidence" value="ECO:0007669"/>
    <property type="project" value="TreeGrafter"/>
</dbReference>
<dbReference type="AlphaFoldDB" id="A0A914V916"/>
<dbReference type="GO" id="GO:0005283">
    <property type="term" value="F:amino acid:sodium symporter activity"/>
    <property type="evidence" value="ECO:0007669"/>
    <property type="project" value="TreeGrafter"/>
</dbReference>
<feature type="transmembrane region" description="Helical" evidence="11">
    <location>
        <begin position="374"/>
        <end position="398"/>
    </location>
</feature>
<keyword evidence="3" id="KW-0813">Transport</keyword>
<feature type="binding site" evidence="9">
    <location>
        <position position="450"/>
    </location>
    <ligand>
        <name>Na(+)</name>
        <dbReference type="ChEBI" id="CHEBI:29101"/>
        <label>1</label>
    </ligand>
</feature>
<evidence type="ECO:0000256" key="6">
    <source>
        <dbReference type="ARBA" id="ARBA00022989"/>
    </source>
</evidence>
<evidence type="ECO:0000313" key="12">
    <source>
        <dbReference type="Proteomes" id="UP000887566"/>
    </source>
</evidence>
<protein>
    <submittedName>
        <fullName evidence="13">Transporter</fullName>
    </submittedName>
</protein>
<evidence type="ECO:0000256" key="4">
    <source>
        <dbReference type="ARBA" id="ARBA00022692"/>
    </source>
</evidence>
<feature type="transmembrane region" description="Helical" evidence="11">
    <location>
        <begin position="598"/>
        <end position="623"/>
    </location>
</feature>
<comment type="similarity">
    <text evidence="2">Belongs to the sodium:neurotransmitter symporter (SNF) (TC 2.A.22) family.</text>
</comment>
<keyword evidence="7 11" id="KW-0472">Membrane</keyword>
<evidence type="ECO:0000256" key="3">
    <source>
        <dbReference type="ARBA" id="ARBA00022448"/>
    </source>
</evidence>